<feature type="transmembrane region" description="Helical" evidence="8">
    <location>
        <begin position="266"/>
        <end position="285"/>
    </location>
</feature>
<dbReference type="InterPro" id="IPR020846">
    <property type="entry name" value="MFS_dom"/>
</dbReference>
<feature type="transmembrane region" description="Helical" evidence="8">
    <location>
        <begin position="336"/>
        <end position="353"/>
    </location>
</feature>
<dbReference type="EMBL" id="BAABHS010000010">
    <property type="protein sequence ID" value="GAA4966056.1"/>
    <property type="molecule type" value="Genomic_DNA"/>
</dbReference>
<keyword evidence="6" id="KW-0046">Antibiotic resistance</keyword>
<feature type="region of interest" description="Disordered" evidence="7">
    <location>
        <begin position="1"/>
        <end position="38"/>
    </location>
</feature>
<evidence type="ECO:0000256" key="7">
    <source>
        <dbReference type="SAM" id="MobiDB-lite"/>
    </source>
</evidence>
<feature type="transmembrane region" description="Helical" evidence="8">
    <location>
        <begin position="49"/>
        <end position="74"/>
    </location>
</feature>
<dbReference type="Pfam" id="PF07690">
    <property type="entry name" value="MFS_1"/>
    <property type="match status" value="1"/>
</dbReference>
<dbReference type="Gene3D" id="1.20.1250.20">
    <property type="entry name" value="MFS general substrate transporter like domains"/>
    <property type="match status" value="1"/>
</dbReference>
<dbReference type="Gene3D" id="1.20.1720.10">
    <property type="entry name" value="Multidrug resistance protein D"/>
    <property type="match status" value="1"/>
</dbReference>
<dbReference type="InterPro" id="IPR036259">
    <property type="entry name" value="MFS_trans_sf"/>
</dbReference>
<reference evidence="11" key="1">
    <citation type="journal article" date="2019" name="Int. J. Syst. Evol. Microbiol.">
        <title>The Global Catalogue of Microorganisms (GCM) 10K type strain sequencing project: providing services to taxonomists for standard genome sequencing and annotation.</title>
        <authorList>
            <consortium name="The Broad Institute Genomics Platform"/>
            <consortium name="The Broad Institute Genome Sequencing Center for Infectious Disease"/>
            <person name="Wu L."/>
            <person name="Ma J."/>
        </authorList>
    </citation>
    <scope>NUCLEOTIDE SEQUENCE [LARGE SCALE GENOMIC DNA]</scope>
    <source>
        <strain evidence="11">JCM 17986</strain>
    </source>
</reference>
<accession>A0ABP9HB43</accession>
<dbReference type="SUPFAM" id="SSF103473">
    <property type="entry name" value="MFS general substrate transporter"/>
    <property type="match status" value="1"/>
</dbReference>
<dbReference type="PANTHER" id="PTHR42718">
    <property type="entry name" value="MAJOR FACILITATOR SUPERFAMILY MULTIDRUG TRANSPORTER MFSC"/>
    <property type="match status" value="1"/>
</dbReference>
<evidence type="ECO:0000313" key="10">
    <source>
        <dbReference type="EMBL" id="GAA4966056.1"/>
    </source>
</evidence>
<feature type="transmembrane region" description="Helical" evidence="8">
    <location>
        <begin position="390"/>
        <end position="410"/>
    </location>
</feature>
<feature type="transmembrane region" description="Helical" evidence="8">
    <location>
        <begin position="169"/>
        <end position="198"/>
    </location>
</feature>
<dbReference type="PANTHER" id="PTHR42718:SF9">
    <property type="entry name" value="MAJOR FACILITATOR SUPERFAMILY MULTIDRUG TRANSPORTER MFSC"/>
    <property type="match status" value="1"/>
</dbReference>
<feature type="transmembrane region" description="Helical" evidence="8">
    <location>
        <begin position="306"/>
        <end position="324"/>
    </location>
</feature>
<dbReference type="PROSITE" id="PS50850">
    <property type="entry name" value="MFS"/>
    <property type="match status" value="1"/>
</dbReference>
<feature type="compositionally biased region" description="Low complexity" evidence="7">
    <location>
        <begin position="1"/>
        <end position="13"/>
    </location>
</feature>
<feature type="transmembrane region" description="Helical" evidence="8">
    <location>
        <begin position="111"/>
        <end position="130"/>
    </location>
</feature>
<comment type="caution">
    <text evidence="10">The sequence shown here is derived from an EMBL/GenBank/DDBJ whole genome shotgun (WGS) entry which is preliminary data.</text>
</comment>
<evidence type="ECO:0000256" key="5">
    <source>
        <dbReference type="ARBA" id="ARBA00023136"/>
    </source>
</evidence>
<feature type="transmembrane region" description="Helical" evidence="8">
    <location>
        <begin position="136"/>
        <end position="157"/>
    </location>
</feature>
<gene>
    <name evidence="10" type="ORF">GCM10023205_33200</name>
</gene>
<dbReference type="InterPro" id="IPR011701">
    <property type="entry name" value="MFS"/>
</dbReference>
<evidence type="ECO:0000256" key="3">
    <source>
        <dbReference type="ARBA" id="ARBA00022692"/>
    </source>
</evidence>
<keyword evidence="5 8" id="KW-0472">Membrane</keyword>
<evidence type="ECO:0000256" key="8">
    <source>
        <dbReference type="SAM" id="Phobius"/>
    </source>
</evidence>
<feature type="transmembrane region" description="Helical" evidence="8">
    <location>
        <begin position="204"/>
        <end position="222"/>
    </location>
</feature>
<feature type="domain" description="Major facilitator superfamily (MFS) profile" evidence="9">
    <location>
        <begin position="45"/>
        <end position="482"/>
    </location>
</feature>
<comment type="subcellular location">
    <subcellularLocation>
        <location evidence="1">Cell membrane</location>
        <topology evidence="1">Multi-pass membrane protein</topology>
    </subcellularLocation>
</comment>
<evidence type="ECO:0000313" key="11">
    <source>
        <dbReference type="Proteomes" id="UP001500466"/>
    </source>
</evidence>
<sequence>MTAPAGRWAAAFRRGGRPRGGAAPGTAPTTRPDKGPDQAAFDRRLLPPLVLGSVLNPINTSILAVSLVPIGAAFGAAPAQTAWLVSALYLATAIGQPVVGRLIDLYGPRRLYLAGMALGGLAGLVGTFAPNLGVLIAARVVLGFGTCAGYPAAMYLIRSEADRTGRDSPAGILTLLAVASQTVAVIGPPLGGLLIALGGWRSTLALNVPLAAVGFLFGMWRLPRTDVPPRREGTRLAAELDLAGMLLFAGALVTLLLFLMNPHVELWWLLALTAALAVGFVVREVRAGKPFVDVRVLRGNLPLVTTYARALLAYLVAYAFLYGYTQWTEEGRGLSASQAGFIQLPLFATAIVVSTTMGRSTDIRVKLLVGAIGQVVASSLLFLLGAGSGIWLLLLVSFAFGIPQGVLNLALQNSVYQQADPARMASSAGLLRTFSYLGAMAASAATGAFYPHRADSAGLHELAMLMLVVAALFLVITAADRSLARTGSSLAKG</sequence>
<evidence type="ECO:0000259" key="9">
    <source>
        <dbReference type="PROSITE" id="PS50850"/>
    </source>
</evidence>
<keyword evidence="4 8" id="KW-1133">Transmembrane helix</keyword>
<keyword evidence="11" id="KW-1185">Reference proteome</keyword>
<feature type="transmembrane region" description="Helical" evidence="8">
    <location>
        <begin position="242"/>
        <end position="260"/>
    </location>
</feature>
<dbReference type="Proteomes" id="UP001500466">
    <property type="component" value="Unassembled WGS sequence"/>
</dbReference>
<organism evidence="10 11">
    <name type="scientific">Yinghuangia aomiensis</name>
    <dbReference type="NCBI Taxonomy" id="676205"/>
    <lineage>
        <taxon>Bacteria</taxon>
        <taxon>Bacillati</taxon>
        <taxon>Actinomycetota</taxon>
        <taxon>Actinomycetes</taxon>
        <taxon>Kitasatosporales</taxon>
        <taxon>Streptomycetaceae</taxon>
        <taxon>Yinghuangia</taxon>
    </lineage>
</organism>
<evidence type="ECO:0000256" key="2">
    <source>
        <dbReference type="ARBA" id="ARBA00022448"/>
    </source>
</evidence>
<keyword evidence="3 8" id="KW-0812">Transmembrane</keyword>
<name>A0ABP9HB43_9ACTN</name>
<protein>
    <submittedName>
        <fullName evidence="10">MFS transporter</fullName>
    </submittedName>
</protein>
<feature type="transmembrane region" description="Helical" evidence="8">
    <location>
        <begin position="430"/>
        <end position="450"/>
    </location>
</feature>
<feature type="transmembrane region" description="Helical" evidence="8">
    <location>
        <begin position="80"/>
        <end position="99"/>
    </location>
</feature>
<proteinExistence type="predicted"/>
<evidence type="ECO:0000256" key="6">
    <source>
        <dbReference type="ARBA" id="ARBA00023251"/>
    </source>
</evidence>
<evidence type="ECO:0000256" key="4">
    <source>
        <dbReference type="ARBA" id="ARBA00022989"/>
    </source>
</evidence>
<feature type="transmembrane region" description="Helical" evidence="8">
    <location>
        <begin position="462"/>
        <end position="479"/>
    </location>
</feature>
<keyword evidence="2" id="KW-0813">Transport</keyword>
<evidence type="ECO:0000256" key="1">
    <source>
        <dbReference type="ARBA" id="ARBA00004651"/>
    </source>
</evidence>